<sequence length="120" mass="12629">MSKPGHDKRTSDAIARLRTAYDTVRKALLLQTHADGGKDPVAATAVAANARLAMAAGGAYLRSRIDPAVPPELADAVRTFAEVLEDIAMNALAGVGNHEPMQAARLRDAETASKRVADLL</sequence>
<comment type="caution">
    <text evidence="1">The sequence shown here is derived from an EMBL/GenBank/DDBJ whole genome shotgun (WGS) entry which is preliminary data.</text>
</comment>
<name>A0ABT2ME00_9MYCO</name>
<organism evidence="1 2">
    <name type="scientific">Mycobacterium deserti</name>
    <dbReference type="NCBI Taxonomy" id="2978347"/>
    <lineage>
        <taxon>Bacteria</taxon>
        <taxon>Bacillati</taxon>
        <taxon>Actinomycetota</taxon>
        <taxon>Actinomycetes</taxon>
        <taxon>Mycobacteriales</taxon>
        <taxon>Mycobacteriaceae</taxon>
        <taxon>Mycobacterium</taxon>
    </lineage>
</organism>
<reference evidence="2" key="1">
    <citation type="submission" date="2023-07" db="EMBL/GenBank/DDBJ databases">
        <authorList>
            <person name="Deng Y."/>
            <person name="Zhang Y.-Q."/>
        </authorList>
    </citation>
    <scope>NUCLEOTIDE SEQUENCE [LARGE SCALE GENOMIC DNA]</scope>
    <source>
        <strain evidence="2">CPCC 205710</strain>
    </source>
</reference>
<gene>
    <name evidence="1" type="ORF">N4S67_18930</name>
</gene>
<evidence type="ECO:0000313" key="2">
    <source>
        <dbReference type="Proteomes" id="UP001206639"/>
    </source>
</evidence>
<dbReference type="EMBL" id="JAODWD010000004">
    <property type="protein sequence ID" value="MCT7660483.1"/>
    <property type="molecule type" value="Genomic_DNA"/>
</dbReference>
<dbReference type="Proteomes" id="UP001206639">
    <property type="component" value="Unassembled WGS sequence"/>
</dbReference>
<proteinExistence type="predicted"/>
<evidence type="ECO:0000313" key="1">
    <source>
        <dbReference type="EMBL" id="MCT7660483.1"/>
    </source>
</evidence>
<protein>
    <submittedName>
        <fullName evidence="1">Uncharacterized protein</fullName>
    </submittedName>
</protein>
<accession>A0ABT2ME00</accession>
<dbReference type="RefSeq" id="WP_260994523.1">
    <property type="nucleotide sequence ID" value="NZ_JAODWD010000004.1"/>
</dbReference>
<keyword evidence="2" id="KW-1185">Reference proteome</keyword>